<evidence type="ECO:0000256" key="1">
    <source>
        <dbReference type="SAM" id="Phobius"/>
    </source>
</evidence>
<dbReference type="InterPro" id="IPR018476">
    <property type="entry name" value="GlyceroP-diester-Pdiesterase_M"/>
</dbReference>
<feature type="transmembrane region" description="Helical" evidence="1">
    <location>
        <begin position="221"/>
        <end position="246"/>
    </location>
</feature>
<comment type="caution">
    <text evidence="3">The sequence shown here is derived from an EMBL/GenBank/DDBJ whole genome shotgun (WGS) entry which is preliminary data.</text>
</comment>
<dbReference type="PANTHER" id="PTHR46211">
    <property type="entry name" value="GLYCEROPHOSPHORYL DIESTER PHOSPHODIESTERASE"/>
    <property type="match status" value="1"/>
</dbReference>
<dbReference type="Gene3D" id="3.20.20.190">
    <property type="entry name" value="Phosphatidylinositol (PI) phosphodiesterase"/>
    <property type="match status" value="1"/>
</dbReference>
<dbReference type="InterPro" id="IPR017946">
    <property type="entry name" value="PLC-like_Pdiesterase_TIM-brl"/>
</dbReference>
<feature type="transmembrane region" description="Helical" evidence="1">
    <location>
        <begin position="69"/>
        <end position="94"/>
    </location>
</feature>
<dbReference type="Pfam" id="PF03009">
    <property type="entry name" value="GDPD"/>
    <property type="match status" value="1"/>
</dbReference>
<dbReference type="SUPFAM" id="SSF51695">
    <property type="entry name" value="PLC-like phosphodiesterases"/>
    <property type="match status" value="1"/>
</dbReference>
<feature type="transmembrane region" description="Helical" evidence="1">
    <location>
        <begin position="120"/>
        <end position="144"/>
    </location>
</feature>
<sequence length="592" mass="68832">MNSFKIIKNSFLRLKHYFSDYFVSMVVLQGIRILLILPMLSYLFTKILDEAGVYNITNKNFFRLFENPISILLIIALLILSILFIFYELGYYFVLADAQVKNEFYTFKDILRKLNKKAKYFLSIYSFLFIGYFLLLLPIVSIGLGSELTDWIKIPNFIVDEMLLNKLGKFIYFVLVLALVYLAFRLIYTMYFFIRTSDKNILNSMKESMEFSKDKTFKNGILILITTVIYGLIMSLFLFICIIPVLLTDKYAPIISPITSGISLTLMQIVILLLGGLIQPLIVNVIVESTGFIEKTHEYPLREPISIKKILEKIKGAKKIIIVVLLIFMGFNTFSLLTVVYQPETLVIAHRGNTTNAAENTIRALKEAANVHADAVEMDIQETKDGKFVVMHDFNLKRLTGKNKKVRNLTLEELQKLTIKQRGYEEKIPSLSEYIDVAKRRNIKLLIEVKPHGYESDEMEENLVKLLKKKKVDKHFMVQSLDLEVLDKIKSIDPEIETGYIIPLNFGSLPETDHDFLVLEDFSISKNIIEDAKKRDIKLFAWTINEDDLMQKYFRLNIDAIITNYPERAIEIRENKEYTKTFINRVRFLLQR</sequence>
<keyword evidence="4" id="KW-1185">Reference proteome</keyword>
<dbReference type="CDD" id="cd08579">
    <property type="entry name" value="GDPD_memb_like"/>
    <property type="match status" value="1"/>
</dbReference>
<dbReference type="RefSeq" id="WP_210059912.1">
    <property type="nucleotide sequence ID" value="NZ_JAGGLJ010000001.1"/>
</dbReference>
<dbReference type="Pfam" id="PF10110">
    <property type="entry name" value="GPDPase_memb"/>
    <property type="match status" value="1"/>
</dbReference>
<dbReference type="PANTHER" id="PTHR46211:SF8">
    <property type="entry name" value="PHOSPHODIESTERASE"/>
    <property type="match status" value="1"/>
</dbReference>
<name>A0ABS4KA13_9FIRM</name>
<keyword evidence="1" id="KW-0812">Transmembrane</keyword>
<gene>
    <name evidence="3" type="ORF">J2Z71_000124</name>
</gene>
<dbReference type="PROSITE" id="PS51704">
    <property type="entry name" value="GP_PDE"/>
    <property type="match status" value="1"/>
</dbReference>
<keyword evidence="3" id="KW-0378">Hydrolase</keyword>
<dbReference type="Proteomes" id="UP001519306">
    <property type="component" value="Unassembled WGS sequence"/>
</dbReference>
<organism evidence="3 4">
    <name type="scientific">Peptoniphilus stercorisuis</name>
    <dbReference type="NCBI Taxonomy" id="1436965"/>
    <lineage>
        <taxon>Bacteria</taxon>
        <taxon>Bacillati</taxon>
        <taxon>Bacillota</taxon>
        <taxon>Tissierellia</taxon>
        <taxon>Tissierellales</taxon>
        <taxon>Peptoniphilaceae</taxon>
        <taxon>Peptoniphilus</taxon>
    </lineage>
</organism>
<feature type="transmembrane region" description="Helical" evidence="1">
    <location>
        <begin position="170"/>
        <end position="194"/>
    </location>
</feature>
<proteinExistence type="predicted"/>
<dbReference type="EC" id="3.1.4.46" evidence="3"/>
<reference evidence="3 4" key="1">
    <citation type="submission" date="2021-03" db="EMBL/GenBank/DDBJ databases">
        <title>Genomic Encyclopedia of Type Strains, Phase IV (KMG-IV): sequencing the most valuable type-strain genomes for metagenomic binning, comparative biology and taxonomic classification.</title>
        <authorList>
            <person name="Goeker M."/>
        </authorList>
    </citation>
    <scope>NUCLEOTIDE SEQUENCE [LARGE SCALE GENOMIC DNA]</scope>
    <source>
        <strain evidence="3 4">DSM 27563</strain>
    </source>
</reference>
<protein>
    <submittedName>
        <fullName evidence="3">Glycerophosphoryl diester phosphodiesterase</fullName>
        <ecNumber evidence="3">3.1.4.46</ecNumber>
    </submittedName>
</protein>
<feature type="transmembrane region" description="Helical" evidence="1">
    <location>
        <begin position="21"/>
        <end position="44"/>
    </location>
</feature>
<feature type="transmembrane region" description="Helical" evidence="1">
    <location>
        <begin position="320"/>
        <end position="341"/>
    </location>
</feature>
<dbReference type="InterPro" id="IPR030395">
    <property type="entry name" value="GP_PDE_dom"/>
</dbReference>
<evidence type="ECO:0000259" key="2">
    <source>
        <dbReference type="PROSITE" id="PS51704"/>
    </source>
</evidence>
<accession>A0ABS4KA13</accession>
<keyword evidence="1" id="KW-1133">Transmembrane helix</keyword>
<dbReference type="EMBL" id="JAGGLJ010000001">
    <property type="protein sequence ID" value="MBP2024609.1"/>
    <property type="molecule type" value="Genomic_DNA"/>
</dbReference>
<evidence type="ECO:0000313" key="4">
    <source>
        <dbReference type="Proteomes" id="UP001519306"/>
    </source>
</evidence>
<evidence type="ECO:0000313" key="3">
    <source>
        <dbReference type="EMBL" id="MBP2024609.1"/>
    </source>
</evidence>
<feature type="transmembrane region" description="Helical" evidence="1">
    <location>
        <begin position="266"/>
        <end position="287"/>
    </location>
</feature>
<keyword evidence="1" id="KW-0472">Membrane</keyword>
<feature type="domain" description="GP-PDE" evidence="2">
    <location>
        <begin position="345"/>
        <end position="573"/>
    </location>
</feature>
<dbReference type="GO" id="GO:0008889">
    <property type="term" value="F:glycerophosphodiester phosphodiesterase activity"/>
    <property type="evidence" value="ECO:0007669"/>
    <property type="project" value="UniProtKB-EC"/>
</dbReference>